<dbReference type="Proteomes" id="UP000500801">
    <property type="component" value="Chromosome"/>
</dbReference>
<evidence type="ECO:0000313" key="1">
    <source>
        <dbReference type="EMBL" id="QIZ51603.1"/>
    </source>
</evidence>
<protein>
    <submittedName>
        <fullName evidence="1">Uncharacterized protein</fullName>
    </submittedName>
</protein>
<organism evidence="1 2">
    <name type="scientific">Dickeya zeae</name>
    <dbReference type="NCBI Taxonomy" id="204042"/>
    <lineage>
        <taxon>Bacteria</taxon>
        <taxon>Pseudomonadati</taxon>
        <taxon>Pseudomonadota</taxon>
        <taxon>Gammaproteobacteria</taxon>
        <taxon>Enterobacterales</taxon>
        <taxon>Pectobacteriaceae</taxon>
        <taxon>Dickeya</taxon>
    </lineage>
</organism>
<dbReference type="EMBL" id="CP033622">
    <property type="protein sequence ID" value="QIZ51603.1"/>
    <property type="molecule type" value="Genomic_DNA"/>
</dbReference>
<accession>A0AAE6Z1B2</accession>
<proteinExistence type="predicted"/>
<dbReference type="RefSeq" id="WP_168362822.1">
    <property type="nucleotide sequence ID" value="NZ_CP033622.1"/>
</dbReference>
<gene>
    <name evidence="1" type="ORF">DWG24_12925</name>
</gene>
<dbReference type="AlphaFoldDB" id="A0AAE6Z1B2"/>
<reference evidence="1 2" key="1">
    <citation type="submission" date="2018-11" db="EMBL/GenBank/DDBJ databases">
        <title>Complete genome sequence of Dickeya zeae strain CE1 infecting Canna edulis Ker-Gawl. in China.</title>
        <authorList>
            <person name="Zhang J."/>
            <person name="Lin B."/>
            <person name="Shen H."/>
            <person name="Jiang S."/>
            <person name="Pu X."/>
            <person name="Sun D."/>
        </authorList>
    </citation>
    <scope>NUCLEOTIDE SEQUENCE [LARGE SCALE GENOMIC DNA]</scope>
    <source>
        <strain evidence="1 2">CE1</strain>
    </source>
</reference>
<evidence type="ECO:0000313" key="2">
    <source>
        <dbReference type="Proteomes" id="UP000500801"/>
    </source>
</evidence>
<name>A0AAE6Z1B2_9GAMM</name>
<sequence>MTKGLFRINQSLTPHKKSIAVVARKKLYNYIGIDCQNIFGQDVFGEIKGMIVNLAEVAYLSRVDVPMVELMTLGCVP</sequence>